<accession>A0A8J2JJC1</accession>
<dbReference type="Proteomes" id="UP000708208">
    <property type="component" value="Unassembled WGS sequence"/>
</dbReference>
<sequence>MILELENNPLSSCVRELSLDWQNEKNVNEKNVNEKNVNENCGKVKIIGLSSWGYVSPRLKTDLKWSQSHWKSQLLRSLFFPEKIDLENQSGPDPGSSI</sequence>
<protein>
    <submittedName>
        <fullName evidence="1">Uncharacterized protein</fullName>
    </submittedName>
</protein>
<proteinExistence type="predicted"/>
<dbReference type="AlphaFoldDB" id="A0A8J2JJC1"/>
<comment type="caution">
    <text evidence="1">The sequence shown here is derived from an EMBL/GenBank/DDBJ whole genome shotgun (WGS) entry which is preliminary data.</text>
</comment>
<reference evidence="1" key="1">
    <citation type="submission" date="2021-06" db="EMBL/GenBank/DDBJ databases">
        <authorList>
            <person name="Hodson N. C."/>
            <person name="Mongue J. A."/>
            <person name="Jaron S. K."/>
        </authorList>
    </citation>
    <scope>NUCLEOTIDE SEQUENCE</scope>
</reference>
<keyword evidence="2" id="KW-1185">Reference proteome</keyword>
<evidence type="ECO:0000313" key="2">
    <source>
        <dbReference type="Proteomes" id="UP000708208"/>
    </source>
</evidence>
<evidence type="ECO:0000313" key="1">
    <source>
        <dbReference type="EMBL" id="CAG7719917.1"/>
    </source>
</evidence>
<gene>
    <name evidence="1" type="ORF">AFUS01_LOCUS9216</name>
</gene>
<name>A0A8J2JJC1_9HEXA</name>
<dbReference type="EMBL" id="CAJVCH010065702">
    <property type="protein sequence ID" value="CAG7719917.1"/>
    <property type="molecule type" value="Genomic_DNA"/>
</dbReference>
<organism evidence="1 2">
    <name type="scientific">Allacma fusca</name>
    <dbReference type="NCBI Taxonomy" id="39272"/>
    <lineage>
        <taxon>Eukaryota</taxon>
        <taxon>Metazoa</taxon>
        <taxon>Ecdysozoa</taxon>
        <taxon>Arthropoda</taxon>
        <taxon>Hexapoda</taxon>
        <taxon>Collembola</taxon>
        <taxon>Symphypleona</taxon>
        <taxon>Sminthuridae</taxon>
        <taxon>Allacma</taxon>
    </lineage>
</organism>